<protein>
    <submittedName>
        <fullName evidence="2">Cold shock CspA family protein</fullName>
    </submittedName>
</protein>
<dbReference type="EMBL" id="QNRM01000003">
    <property type="protein sequence ID" value="RBP20881.1"/>
    <property type="molecule type" value="Genomic_DNA"/>
</dbReference>
<evidence type="ECO:0000313" key="3">
    <source>
        <dbReference type="Proteomes" id="UP000252124"/>
    </source>
</evidence>
<accession>A0ABX9GAY2</accession>
<sequence length="74" mass="8217">MIIGTVKFVARSGLFGMISRDDRLPKVYVSLQELQRAGGKALKKGQRFGFELSTPETEARPQAVNLFFLEEGGK</sequence>
<gene>
    <name evidence="2" type="ORF">DFP87_103125</name>
</gene>
<reference evidence="2 3" key="1">
    <citation type="submission" date="2018-06" db="EMBL/GenBank/DDBJ databases">
        <title>Genomic Encyclopedia of Type Strains, Phase III (KMG-III): the genomes of soil and plant-associated and newly described type strains.</title>
        <authorList>
            <person name="Whitman W."/>
        </authorList>
    </citation>
    <scope>NUCLEOTIDE SEQUENCE [LARGE SCALE GENOMIC DNA]</scope>
    <source>
        <strain evidence="2 3">CECT 7342</strain>
    </source>
</reference>
<dbReference type="InterPro" id="IPR012340">
    <property type="entry name" value="NA-bd_OB-fold"/>
</dbReference>
<keyword evidence="3" id="KW-1185">Reference proteome</keyword>
<dbReference type="Pfam" id="PF00313">
    <property type="entry name" value="CSD"/>
    <property type="match status" value="1"/>
</dbReference>
<evidence type="ECO:0000259" key="1">
    <source>
        <dbReference type="Pfam" id="PF00313"/>
    </source>
</evidence>
<comment type="caution">
    <text evidence="2">The sequence shown here is derived from an EMBL/GenBank/DDBJ whole genome shotgun (WGS) entry which is preliminary data.</text>
</comment>
<organism evidence="2 3">
    <name type="scientific">Achromobacter marplatensis</name>
    <dbReference type="NCBI Taxonomy" id="470868"/>
    <lineage>
        <taxon>Bacteria</taxon>
        <taxon>Pseudomonadati</taxon>
        <taxon>Pseudomonadota</taxon>
        <taxon>Betaproteobacteria</taxon>
        <taxon>Burkholderiales</taxon>
        <taxon>Alcaligenaceae</taxon>
        <taxon>Achromobacter</taxon>
    </lineage>
</organism>
<dbReference type="Proteomes" id="UP000252124">
    <property type="component" value="Unassembled WGS sequence"/>
</dbReference>
<dbReference type="RefSeq" id="WP_046804283.1">
    <property type="nucleotide sequence ID" value="NZ_CADIJU010000010.1"/>
</dbReference>
<dbReference type="InterPro" id="IPR002059">
    <property type="entry name" value="CSP_DNA-bd"/>
</dbReference>
<evidence type="ECO:0000313" key="2">
    <source>
        <dbReference type="EMBL" id="RBP20881.1"/>
    </source>
</evidence>
<dbReference type="SUPFAM" id="SSF50249">
    <property type="entry name" value="Nucleic acid-binding proteins"/>
    <property type="match status" value="1"/>
</dbReference>
<dbReference type="GeneID" id="99732377"/>
<name>A0ABX9GAY2_9BURK</name>
<proteinExistence type="predicted"/>
<feature type="domain" description="CSD" evidence="1">
    <location>
        <begin position="4"/>
        <end position="66"/>
    </location>
</feature>
<dbReference type="Gene3D" id="2.40.50.140">
    <property type="entry name" value="Nucleic acid-binding proteins"/>
    <property type="match status" value="1"/>
</dbReference>